<dbReference type="Proteomes" id="UP000663868">
    <property type="component" value="Unassembled WGS sequence"/>
</dbReference>
<sequence length="94" mass="10780">MSILVTTFDMIESWTVSIWLSIIFFGLLIAYIYEQITYISKRGSLPGPKLTVPFIGGIIHMLLAPYNFWHGQMEYGKLSWNSIIGRFFVLIADS</sequence>
<evidence type="ECO:0000256" key="1">
    <source>
        <dbReference type="SAM" id="Phobius"/>
    </source>
</evidence>
<name>A0A820PEN9_9BILA</name>
<accession>A0A820PEN9</accession>
<evidence type="ECO:0000313" key="2">
    <source>
        <dbReference type="EMBL" id="CAF4404216.1"/>
    </source>
</evidence>
<reference evidence="2" key="1">
    <citation type="submission" date="2021-02" db="EMBL/GenBank/DDBJ databases">
        <authorList>
            <person name="Nowell W R."/>
        </authorList>
    </citation>
    <scope>NUCLEOTIDE SEQUENCE</scope>
</reference>
<gene>
    <name evidence="2" type="ORF">KXQ929_LOCUS51201</name>
</gene>
<proteinExistence type="predicted"/>
<feature type="transmembrane region" description="Helical" evidence="1">
    <location>
        <begin position="50"/>
        <end position="69"/>
    </location>
</feature>
<dbReference type="AlphaFoldDB" id="A0A820PEN9"/>
<feature type="non-terminal residue" evidence="2">
    <location>
        <position position="94"/>
    </location>
</feature>
<keyword evidence="1" id="KW-0472">Membrane</keyword>
<comment type="caution">
    <text evidence="2">The sequence shown here is derived from an EMBL/GenBank/DDBJ whole genome shotgun (WGS) entry which is preliminary data.</text>
</comment>
<evidence type="ECO:0000313" key="3">
    <source>
        <dbReference type="Proteomes" id="UP000663868"/>
    </source>
</evidence>
<dbReference type="EMBL" id="CAJOBB010024898">
    <property type="protein sequence ID" value="CAF4404216.1"/>
    <property type="molecule type" value="Genomic_DNA"/>
</dbReference>
<protein>
    <submittedName>
        <fullName evidence="2">Uncharacterized protein</fullName>
    </submittedName>
</protein>
<organism evidence="2 3">
    <name type="scientific">Adineta steineri</name>
    <dbReference type="NCBI Taxonomy" id="433720"/>
    <lineage>
        <taxon>Eukaryota</taxon>
        <taxon>Metazoa</taxon>
        <taxon>Spiralia</taxon>
        <taxon>Gnathifera</taxon>
        <taxon>Rotifera</taxon>
        <taxon>Eurotatoria</taxon>
        <taxon>Bdelloidea</taxon>
        <taxon>Adinetida</taxon>
        <taxon>Adinetidae</taxon>
        <taxon>Adineta</taxon>
    </lineage>
</organism>
<feature type="transmembrane region" description="Helical" evidence="1">
    <location>
        <begin position="16"/>
        <end position="38"/>
    </location>
</feature>
<keyword evidence="1" id="KW-1133">Transmembrane helix</keyword>
<keyword evidence="1" id="KW-0812">Transmembrane</keyword>